<dbReference type="OrthoDB" id="2124077at2759"/>
<keyword evidence="7 9" id="KW-1133">Transmembrane helix</keyword>
<feature type="transmembrane region" description="Helical" evidence="9">
    <location>
        <begin position="7"/>
        <end position="28"/>
    </location>
</feature>
<dbReference type="AlphaFoldDB" id="A0A0D2AJ94"/>
<keyword evidence="5" id="KW-0256">Endoplasmic reticulum</keyword>
<dbReference type="InParanoid" id="A0A0D2AJ94"/>
<organism evidence="10 11">
    <name type="scientific">Verruconis gallopava</name>
    <dbReference type="NCBI Taxonomy" id="253628"/>
    <lineage>
        <taxon>Eukaryota</taxon>
        <taxon>Fungi</taxon>
        <taxon>Dikarya</taxon>
        <taxon>Ascomycota</taxon>
        <taxon>Pezizomycotina</taxon>
        <taxon>Dothideomycetes</taxon>
        <taxon>Pleosporomycetidae</taxon>
        <taxon>Venturiales</taxon>
        <taxon>Sympoventuriaceae</taxon>
        <taxon>Verruconis</taxon>
    </lineage>
</organism>
<keyword evidence="4 9" id="KW-0812">Transmembrane</keyword>
<evidence type="ECO:0000313" key="10">
    <source>
        <dbReference type="EMBL" id="KIW06625.1"/>
    </source>
</evidence>
<keyword evidence="11" id="KW-1185">Reference proteome</keyword>
<comment type="subcellular location">
    <subcellularLocation>
        <location evidence="1">Endoplasmic reticulum membrane</location>
        <topology evidence="1">Single-pass type III membrane protein</topology>
    </subcellularLocation>
</comment>
<dbReference type="SUPFAM" id="SSF103464">
    <property type="entry name" value="Oligosaccharyltransferase subunit ost4p"/>
    <property type="match status" value="1"/>
</dbReference>
<keyword evidence="6" id="KW-0735">Signal-anchor</keyword>
<sequence length="73" mass="7957">MISDNQLYTLALFLGSASMLLIVLYHWLEINAKDEISDERKSDAIPAGTAKEDVVRRGTIAGHAAALKHLHGV</sequence>
<evidence type="ECO:0000256" key="2">
    <source>
        <dbReference type="ARBA" id="ARBA00007685"/>
    </source>
</evidence>
<gene>
    <name evidence="10" type="ORF">PV09_02337</name>
</gene>
<name>A0A0D2AJ94_9PEZI</name>
<evidence type="ECO:0000256" key="3">
    <source>
        <dbReference type="ARBA" id="ARBA00017662"/>
    </source>
</evidence>
<proteinExistence type="inferred from homology"/>
<evidence type="ECO:0000256" key="8">
    <source>
        <dbReference type="ARBA" id="ARBA00023136"/>
    </source>
</evidence>
<reference evidence="10 11" key="1">
    <citation type="submission" date="2015-01" db="EMBL/GenBank/DDBJ databases">
        <title>The Genome Sequence of Ochroconis gallopava CBS43764.</title>
        <authorList>
            <consortium name="The Broad Institute Genomics Platform"/>
            <person name="Cuomo C."/>
            <person name="de Hoog S."/>
            <person name="Gorbushina A."/>
            <person name="Stielow B."/>
            <person name="Teixiera M."/>
            <person name="Abouelleil A."/>
            <person name="Chapman S.B."/>
            <person name="Priest M."/>
            <person name="Young S.K."/>
            <person name="Wortman J."/>
            <person name="Nusbaum C."/>
            <person name="Birren B."/>
        </authorList>
    </citation>
    <scope>NUCLEOTIDE SEQUENCE [LARGE SCALE GENOMIC DNA]</scope>
    <source>
        <strain evidence="10 11">CBS 43764</strain>
    </source>
</reference>
<dbReference type="VEuPathDB" id="FungiDB:PV09_02337"/>
<evidence type="ECO:0000313" key="11">
    <source>
        <dbReference type="Proteomes" id="UP000053259"/>
    </source>
</evidence>
<dbReference type="EMBL" id="KN847534">
    <property type="protein sequence ID" value="KIW06625.1"/>
    <property type="molecule type" value="Genomic_DNA"/>
</dbReference>
<protein>
    <recommendedName>
        <fullName evidence="3">Dolichyl-diphosphooligosaccharide--protein glycosyltransferase subunit 4</fullName>
    </recommendedName>
</protein>
<dbReference type="InterPro" id="IPR018943">
    <property type="entry name" value="Oligosaccaryltransferase"/>
</dbReference>
<dbReference type="HOGENOM" id="CLU_160806_1_2_1"/>
<evidence type="ECO:0000256" key="6">
    <source>
        <dbReference type="ARBA" id="ARBA00022968"/>
    </source>
</evidence>
<evidence type="ECO:0000256" key="9">
    <source>
        <dbReference type="SAM" id="Phobius"/>
    </source>
</evidence>
<comment type="similarity">
    <text evidence="2">Belongs to the OST4 family.</text>
</comment>
<dbReference type="GO" id="GO:0008250">
    <property type="term" value="C:oligosaccharyltransferase complex"/>
    <property type="evidence" value="ECO:0007669"/>
    <property type="project" value="TreeGrafter"/>
</dbReference>
<dbReference type="GeneID" id="27310310"/>
<dbReference type="PANTHER" id="PTHR48164">
    <property type="entry name" value="DOLICHYL-DIPHOSPHOOLIGOSACCHARIDE--PROTEIN GLYCOSYLTRANSFERASE SUBUNIT 4"/>
    <property type="match status" value="1"/>
</dbReference>
<dbReference type="InterPro" id="IPR036330">
    <property type="entry name" value="Ost4p_sf"/>
</dbReference>
<evidence type="ECO:0000256" key="5">
    <source>
        <dbReference type="ARBA" id="ARBA00022824"/>
    </source>
</evidence>
<evidence type="ECO:0000256" key="7">
    <source>
        <dbReference type="ARBA" id="ARBA00022989"/>
    </source>
</evidence>
<evidence type="ECO:0000256" key="4">
    <source>
        <dbReference type="ARBA" id="ARBA00022692"/>
    </source>
</evidence>
<dbReference type="Proteomes" id="UP000053259">
    <property type="component" value="Unassembled WGS sequence"/>
</dbReference>
<evidence type="ECO:0000256" key="1">
    <source>
        <dbReference type="ARBA" id="ARBA00004643"/>
    </source>
</evidence>
<keyword evidence="8 9" id="KW-0472">Membrane</keyword>
<dbReference type="InterPro" id="IPR051307">
    <property type="entry name" value="OST4"/>
</dbReference>
<dbReference type="Pfam" id="PF10215">
    <property type="entry name" value="Ost4"/>
    <property type="match status" value="1"/>
</dbReference>
<accession>A0A0D2AJ94</accession>
<dbReference type="RefSeq" id="XP_016216494.1">
    <property type="nucleotide sequence ID" value="XM_016355358.1"/>
</dbReference>
<dbReference type="PANTHER" id="PTHR48164:SF1">
    <property type="entry name" value="DOLICHYL-DIPHOSPHOOLIGOSACCHARIDE--PROTEIN GLYCOSYLTRANSFERASE SUBUNIT 4"/>
    <property type="match status" value="1"/>
</dbReference>
<dbReference type="GO" id="GO:0018279">
    <property type="term" value="P:protein N-linked glycosylation via asparagine"/>
    <property type="evidence" value="ECO:0007669"/>
    <property type="project" value="TreeGrafter"/>
</dbReference>